<reference evidence="1 2" key="1">
    <citation type="submission" date="2015-11" db="EMBL/GenBank/DDBJ databases">
        <title>Exploring the genomic traits of fungus-feeding bacterial genus Collimonas.</title>
        <authorList>
            <person name="Song C."/>
            <person name="Schmidt R."/>
            <person name="de Jager V."/>
            <person name="Krzyzanowska D."/>
            <person name="Jongedijk E."/>
            <person name="Cankar K."/>
            <person name="Beekwilder J."/>
            <person name="van Veen A."/>
            <person name="de Boer W."/>
            <person name="van Veen J.A."/>
            <person name="Garbeva P."/>
        </authorList>
    </citation>
    <scope>NUCLEOTIDE SEQUENCE [LARGE SCALE GENOMIC DNA]</scope>
    <source>
        <strain evidence="1 2">Ter282</strain>
    </source>
</reference>
<dbReference type="AlphaFoldDB" id="A0A127QGM3"/>
<proteinExistence type="predicted"/>
<accession>A0A127QGM3</accession>
<sequence length="40" mass="4800">MLQQLLYIGRLEFNGNRIYHGRIIALRSAYWLQFNGVFRA</sequence>
<keyword evidence="2" id="KW-1185">Reference proteome</keyword>
<dbReference type="Proteomes" id="UP000071778">
    <property type="component" value="Chromosome"/>
</dbReference>
<dbReference type="EMBL" id="CP013235">
    <property type="protein sequence ID" value="AMP09191.1"/>
    <property type="molecule type" value="Genomic_DNA"/>
</dbReference>
<name>A0A127QGM3_9BURK</name>
<evidence type="ECO:0000313" key="2">
    <source>
        <dbReference type="Proteomes" id="UP000071778"/>
    </source>
</evidence>
<organism evidence="1 2">
    <name type="scientific">Collimonas arenae</name>
    <dbReference type="NCBI Taxonomy" id="279058"/>
    <lineage>
        <taxon>Bacteria</taxon>
        <taxon>Pseudomonadati</taxon>
        <taxon>Pseudomonadota</taxon>
        <taxon>Betaproteobacteria</taxon>
        <taxon>Burkholderiales</taxon>
        <taxon>Oxalobacteraceae</taxon>
        <taxon>Collimonas</taxon>
    </lineage>
</organism>
<gene>
    <name evidence="1" type="ORF">CAter282_1402</name>
</gene>
<protein>
    <submittedName>
        <fullName evidence="1">Uncharacterized protein</fullName>
    </submittedName>
</protein>
<evidence type="ECO:0000313" key="1">
    <source>
        <dbReference type="EMBL" id="AMP09191.1"/>
    </source>
</evidence>